<keyword evidence="2" id="KW-1185">Reference proteome</keyword>
<protein>
    <submittedName>
        <fullName evidence="1">7609_t:CDS:1</fullName>
    </submittedName>
</protein>
<comment type="caution">
    <text evidence="1">The sequence shown here is derived from an EMBL/GenBank/DDBJ whole genome shotgun (WGS) entry which is preliminary data.</text>
</comment>
<evidence type="ECO:0000313" key="2">
    <source>
        <dbReference type="Proteomes" id="UP000789702"/>
    </source>
</evidence>
<sequence>MKTLMDLDHTDEIRQAALAYADDTAWLANSKQQLERIIALAEQFFKLNDIKINGNKSKLVVVNSGLAKQERWISQDFWKCNAAETGKTRWRGNITCNTVERCKQFEVFFSTVEQGWQIKGTGPKIEDLIPPKVFEKSENSRIKLEIFFLGQIIDYEGNTLLTWQQLRALRGKCTNGMKARWFSEIEKKVLVSVEGRILKREYQLSHRNPMYLPVQLKKSKTDKRCKPWVVLKDQDSTAPVIGRVLDANGEDTYFEHWRTEPGHNTGLLHRCTGCSINLANEANQCVGKKSMTQDLRQVKSIVKRENKWSMLIPASWFFTPTVPEQGTEESLVELQPIENVDITFIK</sequence>
<proteinExistence type="predicted"/>
<organism evidence="1 2">
    <name type="scientific">Dentiscutata heterogama</name>
    <dbReference type="NCBI Taxonomy" id="1316150"/>
    <lineage>
        <taxon>Eukaryota</taxon>
        <taxon>Fungi</taxon>
        <taxon>Fungi incertae sedis</taxon>
        <taxon>Mucoromycota</taxon>
        <taxon>Glomeromycotina</taxon>
        <taxon>Glomeromycetes</taxon>
        <taxon>Diversisporales</taxon>
        <taxon>Gigasporaceae</taxon>
        <taxon>Dentiscutata</taxon>
    </lineage>
</organism>
<name>A0ACA9MBN0_9GLOM</name>
<dbReference type="Proteomes" id="UP000789702">
    <property type="component" value="Unassembled WGS sequence"/>
</dbReference>
<accession>A0ACA9MBN0</accession>
<feature type="non-terminal residue" evidence="1">
    <location>
        <position position="346"/>
    </location>
</feature>
<reference evidence="1" key="1">
    <citation type="submission" date="2021-06" db="EMBL/GenBank/DDBJ databases">
        <authorList>
            <person name="Kallberg Y."/>
            <person name="Tangrot J."/>
            <person name="Rosling A."/>
        </authorList>
    </citation>
    <scope>NUCLEOTIDE SEQUENCE</scope>
    <source>
        <strain evidence="1">IL203A</strain>
    </source>
</reference>
<dbReference type="EMBL" id="CAJVPU010008286">
    <property type="protein sequence ID" value="CAG8582154.1"/>
    <property type="molecule type" value="Genomic_DNA"/>
</dbReference>
<gene>
    <name evidence="1" type="ORF">DHETER_LOCUS6514</name>
</gene>
<evidence type="ECO:0000313" key="1">
    <source>
        <dbReference type="EMBL" id="CAG8582154.1"/>
    </source>
</evidence>